<organism evidence="9 10">
    <name type="scientific">Gemmata massiliana</name>
    <dbReference type="NCBI Taxonomy" id="1210884"/>
    <lineage>
        <taxon>Bacteria</taxon>
        <taxon>Pseudomonadati</taxon>
        <taxon>Planctomycetota</taxon>
        <taxon>Planctomycetia</taxon>
        <taxon>Gemmatales</taxon>
        <taxon>Gemmataceae</taxon>
        <taxon>Gemmata</taxon>
    </lineage>
</organism>
<feature type="transmembrane region" description="Helical" evidence="8">
    <location>
        <begin position="168"/>
        <end position="192"/>
    </location>
</feature>
<feature type="transmembrane region" description="Helical" evidence="8">
    <location>
        <begin position="288"/>
        <end position="305"/>
    </location>
</feature>
<evidence type="ECO:0000313" key="9">
    <source>
        <dbReference type="EMBL" id="VTR92749.1"/>
    </source>
</evidence>
<proteinExistence type="inferred from homology"/>
<dbReference type="KEGG" id="gms:SOIL9_49650"/>
<evidence type="ECO:0008006" key="11">
    <source>
        <dbReference type="Google" id="ProtNLM"/>
    </source>
</evidence>
<keyword evidence="5 8" id="KW-1133">Transmembrane helix</keyword>
<evidence type="ECO:0000256" key="1">
    <source>
        <dbReference type="ARBA" id="ARBA00004651"/>
    </source>
</evidence>
<evidence type="ECO:0000313" key="10">
    <source>
        <dbReference type="Proteomes" id="UP000464178"/>
    </source>
</evidence>
<evidence type="ECO:0000256" key="3">
    <source>
        <dbReference type="ARBA" id="ARBA00022679"/>
    </source>
</evidence>
<evidence type="ECO:0000256" key="7">
    <source>
        <dbReference type="ARBA" id="ARBA00024033"/>
    </source>
</evidence>
<feature type="transmembrane region" description="Helical" evidence="8">
    <location>
        <begin position="126"/>
        <end position="142"/>
    </location>
</feature>
<dbReference type="Pfam" id="PF09594">
    <property type="entry name" value="GT87"/>
    <property type="match status" value="1"/>
</dbReference>
<dbReference type="InterPro" id="IPR018584">
    <property type="entry name" value="GT87"/>
</dbReference>
<dbReference type="GO" id="GO:0016758">
    <property type="term" value="F:hexosyltransferase activity"/>
    <property type="evidence" value="ECO:0007669"/>
    <property type="project" value="InterPro"/>
</dbReference>
<feature type="transmembrane region" description="Helical" evidence="8">
    <location>
        <begin position="96"/>
        <end position="117"/>
    </location>
</feature>
<feature type="transmembrane region" description="Helical" evidence="8">
    <location>
        <begin position="204"/>
        <end position="226"/>
    </location>
</feature>
<evidence type="ECO:0000256" key="5">
    <source>
        <dbReference type="ARBA" id="ARBA00022989"/>
    </source>
</evidence>
<feature type="transmembrane region" description="Helical" evidence="8">
    <location>
        <begin position="264"/>
        <end position="281"/>
    </location>
</feature>
<dbReference type="AlphaFoldDB" id="A0A6P2CUU4"/>
<dbReference type="GO" id="GO:0005886">
    <property type="term" value="C:plasma membrane"/>
    <property type="evidence" value="ECO:0007669"/>
    <property type="project" value="UniProtKB-SubCell"/>
</dbReference>
<evidence type="ECO:0000256" key="4">
    <source>
        <dbReference type="ARBA" id="ARBA00022692"/>
    </source>
</evidence>
<evidence type="ECO:0000256" key="6">
    <source>
        <dbReference type="ARBA" id="ARBA00023136"/>
    </source>
</evidence>
<comment type="similarity">
    <text evidence="7">Belongs to the glycosyltransferase 87 family.</text>
</comment>
<dbReference type="RefSeq" id="WP_162667569.1">
    <property type="nucleotide sequence ID" value="NZ_LR593886.1"/>
</dbReference>
<dbReference type="EMBL" id="LR593886">
    <property type="protein sequence ID" value="VTR92749.1"/>
    <property type="molecule type" value="Genomic_DNA"/>
</dbReference>
<gene>
    <name evidence="9" type="ORF">SOIL9_49650</name>
</gene>
<keyword evidence="4 8" id="KW-0812">Transmembrane</keyword>
<reference evidence="9 10" key="1">
    <citation type="submission" date="2019-05" db="EMBL/GenBank/DDBJ databases">
        <authorList>
            <consortium name="Science for Life Laboratories"/>
        </authorList>
    </citation>
    <scope>NUCLEOTIDE SEQUENCE [LARGE SCALE GENOMIC DNA]</scope>
    <source>
        <strain evidence="9">Soil9</strain>
    </source>
</reference>
<evidence type="ECO:0000256" key="8">
    <source>
        <dbReference type="SAM" id="Phobius"/>
    </source>
</evidence>
<name>A0A6P2CUU4_9BACT</name>
<sequence length="381" mass="41507">MSPRFRSVLVLLVGGGVLTFVADGLVRTPGLLVPRDFLEYWSAGRVNLRGGNPYHPTELLAEQQSADPTRADAVMMWNPPPALALYMPLGACAPRWAMLLWTGLQLAAVFVACDLLWRAYCPVHRWFAPLVAVSFVGTWWLVSYGQNTGLLLLGLAGFVHFTKSERPLAAGACAALTALKPHLLAVFGVLLVTDVLTRRGRATLGAGCAVLALALGVVLAANPLVISQFIGAVRTPAEGAVPLSEWALPVPAYWLRMWLAPNRFWVQFVPCAAACAGFLGYRSYKGSVWTWARVIPLIVAASVLATPYGGWLFDLPVLLLPVLWAVARFVRDGKWRLAITIVWWQAALTTVTYATPGGLHGYWWVAPAALIPCLWVWASDR</sequence>
<keyword evidence="10" id="KW-1185">Reference proteome</keyword>
<dbReference type="Proteomes" id="UP000464178">
    <property type="component" value="Chromosome"/>
</dbReference>
<keyword evidence="6 8" id="KW-0472">Membrane</keyword>
<protein>
    <recommendedName>
        <fullName evidence="11">DUF2029 domain-containing protein</fullName>
    </recommendedName>
</protein>
<keyword evidence="2" id="KW-1003">Cell membrane</keyword>
<comment type="subcellular location">
    <subcellularLocation>
        <location evidence="1">Cell membrane</location>
        <topology evidence="1">Multi-pass membrane protein</topology>
    </subcellularLocation>
</comment>
<keyword evidence="3" id="KW-0808">Transferase</keyword>
<evidence type="ECO:0000256" key="2">
    <source>
        <dbReference type="ARBA" id="ARBA00022475"/>
    </source>
</evidence>
<accession>A0A6P2CUU4</accession>
<feature type="transmembrane region" description="Helical" evidence="8">
    <location>
        <begin position="361"/>
        <end position="378"/>
    </location>
</feature>